<sequence>MYDRMQELNLAQMTKIHDASMELLKTTGIVVNEDEGLEIFKKHGYRVEGKTVFPTEEQIRKAIASVPPKFTIEARDPAKNVIIGEDDFAFFPGYGAPYIISPEGEQREATMEDYDTFCKLIQTSKYLDMNGWMMVEPADMPPSTVHMDMMLSNMLLCDKPFMGSPASREGALDGIEMASILWGGRDSIADKTVSISLINSLSPLQFAEEMVGSLIELARNNQACIVASLIMAGASGPVTLAGVLALQNAEILTGIALAQLVREGAPVVYGSTSSAMDMKTGALSIGAPELSKNVNYTAQMARFYNMPSRSGGGLTDALYPDAQAGAESALALYTAARNGVNVILHACGILGSYIAMSFEKFLIDEEVCGMVRQMLKPIDITDESIDIDMISTVGPGGQYLTHPKTFKLCRTEFFLPDLMARTNYDAWSAGGKKKVHEIADDQLSSRLAKYEKPDIDPGIEKELTEYVNKRKNG</sequence>
<accession>A0A8D5JE97</accession>
<dbReference type="Proteomes" id="UP000826725">
    <property type="component" value="Chromosome"/>
</dbReference>
<dbReference type="GO" id="GO:0008168">
    <property type="term" value="F:methyltransferase activity"/>
    <property type="evidence" value="ECO:0007669"/>
    <property type="project" value="UniProtKB-KW"/>
</dbReference>
<reference evidence="2" key="1">
    <citation type="submission" date="2020-09" db="EMBL/GenBank/DDBJ databases">
        <title>Desulfogranum mesoprofundum gen. nov., sp. nov., a novel mesophilic, sulfate-reducing chemolithoautotroph isolated from a deep-sea hydrothermal vent chimney in the Suiyo Seamount.</title>
        <authorList>
            <person name="Hashimoto Y."/>
            <person name="Nakagawa S."/>
        </authorList>
    </citation>
    <scope>NUCLEOTIDE SEQUENCE</scope>
    <source>
        <strain evidence="2">KT2</strain>
    </source>
</reference>
<dbReference type="EC" id="2.1.1.-" evidence="1"/>
<evidence type="ECO:0000313" key="3">
    <source>
        <dbReference type="Proteomes" id="UP000826725"/>
    </source>
</evidence>
<comment type="similarity">
    <text evidence="1">Belongs to the trimethylamine methyltransferase family.</text>
</comment>
<evidence type="ECO:0000256" key="1">
    <source>
        <dbReference type="PIRNR" id="PIRNR037567"/>
    </source>
</evidence>
<evidence type="ECO:0000313" key="2">
    <source>
        <dbReference type="EMBL" id="BCL62238.1"/>
    </source>
</evidence>
<proteinExistence type="inferred from homology"/>
<dbReference type="AlphaFoldDB" id="A0A8D5JE97"/>
<organism evidence="2 3">
    <name type="scientific">Desulfomarina profundi</name>
    <dbReference type="NCBI Taxonomy" id="2772557"/>
    <lineage>
        <taxon>Bacteria</taxon>
        <taxon>Pseudomonadati</taxon>
        <taxon>Thermodesulfobacteriota</taxon>
        <taxon>Desulfobulbia</taxon>
        <taxon>Desulfobulbales</taxon>
        <taxon>Desulfobulbaceae</taxon>
        <taxon>Desulfomarina</taxon>
    </lineage>
</organism>
<dbReference type="InterPro" id="IPR010426">
    <property type="entry name" value="MTTB_MeTrfase"/>
</dbReference>
<protein>
    <recommendedName>
        <fullName evidence="1">Methyltransferase</fullName>
        <ecNumber evidence="1">2.1.1.-</ecNumber>
    </recommendedName>
</protein>
<dbReference type="RefSeq" id="WP_228854617.1">
    <property type="nucleotide sequence ID" value="NZ_AP024086.1"/>
</dbReference>
<dbReference type="GO" id="GO:0015948">
    <property type="term" value="P:methanogenesis"/>
    <property type="evidence" value="ECO:0007669"/>
    <property type="project" value="InterPro"/>
</dbReference>
<name>A0A8D5JE97_9BACT</name>
<dbReference type="GO" id="GO:0032259">
    <property type="term" value="P:methylation"/>
    <property type="evidence" value="ECO:0007669"/>
    <property type="project" value="UniProtKB-KW"/>
</dbReference>
<dbReference type="EMBL" id="AP024086">
    <property type="protein sequence ID" value="BCL62238.1"/>
    <property type="molecule type" value="Genomic_DNA"/>
</dbReference>
<dbReference type="KEGG" id="dbk:DGMP_29310"/>
<dbReference type="PIRSF" id="PIRSF037567">
    <property type="entry name" value="MTTB_MeTrfase"/>
    <property type="match status" value="1"/>
</dbReference>
<keyword evidence="3" id="KW-1185">Reference proteome</keyword>
<keyword evidence="1" id="KW-0808">Transferase</keyword>
<keyword evidence="2" id="KW-0489">Methyltransferase</keyword>
<gene>
    <name evidence="2" type="ORF">DGMP_29310</name>
</gene>
<dbReference type="Pfam" id="PF06253">
    <property type="entry name" value="MTTB"/>
    <property type="match status" value="1"/>
</dbReference>